<name>A0ABR2JQQ4_9EUKA</name>
<evidence type="ECO:0008006" key="3">
    <source>
        <dbReference type="Google" id="ProtNLM"/>
    </source>
</evidence>
<evidence type="ECO:0000313" key="2">
    <source>
        <dbReference type="Proteomes" id="UP001470230"/>
    </source>
</evidence>
<evidence type="ECO:0000313" key="1">
    <source>
        <dbReference type="EMBL" id="KAK8880788.1"/>
    </source>
</evidence>
<protein>
    <recommendedName>
        <fullName evidence="3">F5/8 type C domain-containing protein</fullName>
    </recommendedName>
</protein>
<dbReference type="Gene3D" id="1.25.40.420">
    <property type="match status" value="1"/>
</dbReference>
<dbReference type="InterPro" id="IPR008979">
    <property type="entry name" value="Galactose-bd-like_sf"/>
</dbReference>
<dbReference type="EMBL" id="JAPFFF010000010">
    <property type="protein sequence ID" value="KAK8880788.1"/>
    <property type="molecule type" value="Genomic_DNA"/>
</dbReference>
<proteinExistence type="predicted"/>
<organism evidence="1 2">
    <name type="scientific">Tritrichomonas musculus</name>
    <dbReference type="NCBI Taxonomy" id="1915356"/>
    <lineage>
        <taxon>Eukaryota</taxon>
        <taxon>Metamonada</taxon>
        <taxon>Parabasalia</taxon>
        <taxon>Tritrichomonadida</taxon>
        <taxon>Tritrichomonadidae</taxon>
        <taxon>Tritrichomonas</taxon>
    </lineage>
</organism>
<dbReference type="PANTHER" id="PTHR47457">
    <property type="entry name" value="OS05G0345500 PROTEIN"/>
    <property type="match status" value="1"/>
</dbReference>
<dbReference type="SUPFAM" id="SSF49785">
    <property type="entry name" value="Galactose-binding domain-like"/>
    <property type="match status" value="1"/>
</dbReference>
<dbReference type="Gene3D" id="2.60.120.260">
    <property type="entry name" value="Galactose-binding domain-like"/>
    <property type="match status" value="1"/>
</dbReference>
<accession>A0ABR2JQQ4</accession>
<dbReference type="PANTHER" id="PTHR47457:SF1">
    <property type="entry name" value="BTB DOMAIN-CONTAINING PROTEIN-RELATED"/>
    <property type="match status" value="1"/>
</dbReference>
<comment type="caution">
    <text evidence="1">The sequence shown here is derived from an EMBL/GenBank/DDBJ whole genome shotgun (WGS) entry which is preliminary data.</text>
</comment>
<keyword evidence="2" id="KW-1185">Reference proteome</keyword>
<sequence>MNRFFADFISPRASSLHKSDPTINTLFLNDITKSKIKINAEILEKLKSITIGETVSLTFDDCQKLKLISYYLGNDELFNEINQLFSFTEDEMNIDDCILYLQNFEDYQFSINYDQVIKYVSSHFYLIDTEKLLEIPHSILYSILQDKNLKLKSEDSLFDFIENVFSNKKDDFSDKILFYELINFSALSESKLIEYLDQINPTEITGEFWNSLKKWIFTTTKNYVKSKKETENERYFINENDKKITISYDNDINNQFNGIITYLGQGTPEKVVRDEIVDITSSSINVFGTNYLPMNAVYFNNFEKAVFTSDIPNSWLMYDFKDRKVKPSHYSIRSHKLTWSSLCKYHLQSWCIEGSNNKENWTVLDSRKDDRSLVGKSYANTFEIESGKESNDFFRYLRIRQTNVNSDGKYWLILSALEFFGTIKQ</sequence>
<dbReference type="Proteomes" id="UP001470230">
    <property type="component" value="Unassembled WGS sequence"/>
</dbReference>
<gene>
    <name evidence="1" type="ORF">M9Y10_003478</name>
</gene>
<reference evidence="1 2" key="1">
    <citation type="submission" date="2024-04" db="EMBL/GenBank/DDBJ databases">
        <title>Tritrichomonas musculus Genome.</title>
        <authorList>
            <person name="Alves-Ferreira E."/>
            <person name="Grigg M."/>
            <person name="Lorenzi H."/>
            <person name="Galac M."/>
        </authorList>
    </citation>
    <scope>NUCLEOTIDE SEQUENCE [LARGE SCALE GENOMIC DNA]</scope>
    <source>
        <strain evidence="1 2">EAF2021</strain>
    </source>
</reference>